<organism evidence="2 3">
    <name type="scientific">Sphingobacterium oryzagri</name>
    <dbReference type="NCBI Taxonomy" id="3025669"/>
    <lineage>
        <taxon>Bacteria</taxon>
        <taxon>Pseudomonadati</taxon>
        <taxon>Bacteroidota</taxon>
        <taxon>Sphingobacteriia</taxon>
        <taxon>Sphingobacteriales</taxon>
        <taxon>Sphingobacteriaceae</taxon>
        <taxon>Sphingobacterium</taxon>
    </lineage>
</organism>
<evidence type="ECO:0000256" key="1">
    <source>
        <dbReference type="SAM" id="SignalP"/>
    </source>
</evidence>
<accession>A0ABY7WD61</accession>
<name>A0ABY7WD61_9SPHI</name>
<dbReference type="EMBL" id="CP117880">
    <property type="protein sequence ID" value="WDF67593.1"/>
    <property type="molecule type" value="Genomic_DNA"/>
</dbReference>
<evidence type="ECO:0000313" key="3">
    <source>
        <dbReference type="Proteomes" id="UP001221558"/>
    </source>
</evidence>
<feature type="chain" id="PRO_5047234471" evidence="1">
    <location>
        <begin position="22"/>
        <end position="89"/>
    </location>
</feature>
<keyword evidence="1" id="KW-0732">Signal</keyword>
<dbReference type="Proteomes" id="UP001221558">
    <property type="component" value="Chromosome"/>
</dbReference>
<sequence>MKRRILYVLFLLCTVTLSVQSQHMETDIPSDLVYRHQTNNYKAYLRNNIFENLVFTDTRNNSIKMDKSYCTHVRVFAALLNQFFDLAEW</sequence>
<dbReference type="RefSeq" id="WP_274266321.1">
    <property type="nucleotide sequence ID" value="NZ_CP117880.1"/>
</dbReference>
<gene>
    <name evidence="2" type="ORF">PQ465_14935</name>
</gene>
<protein>
    <submittedName>
        <fullName evidence="2">Uncharacterized protein</fullName>
    </submittedName>
</protein>
<keyword evidence="3" id="KW-1185">Reference proteome</keyword>
<proteinExistence type="predicted"/>
<feature type="signal peptide" evidence="1">
    <location>
        <begin position="1"/>
        <end position="21"/>
    </location>
</feature>
<evidence type="ECO:0000313" key="2">
    <source>
        <dbReference type="EMBL" id="WDF67593.1"/>
    </source>
</evidence>
<reference evidence="2 3" key="1">
    <citation type="submission" date="2023-02" db="EMBL/GenBank/DDBJ databases">
        <title>Genome sequence of Sphingobacterium sp. KACC 22765.</title>
        <authorList>
            <person name="Kim S."/>
            <person name="Heo J."/>
            <person name="Kwon S.-W."/>
        </authorList>
    </citation>
    <scope>NUCLEOTIDE SEQUENCE [LARGE SCALE GENOMIC DNA]</scope>
    <source>
        <strain evidence="2 3">KACC 22765</strain>
    </source>
</reference>